<comment type="caution">
    <text evidence="3">The sequence shown here is derived from an EMBL/GenBank/DDBJ whole genome shotgun (WGS) entry which is preliminary data.</text>
</comment>
<dbReference type="InterPro" id="IPR001296">
    <property type="entry name" value="Glyco_trans_1"/>
</dbReference>
<proteinExistence type="predicted"/>
<dbReference type="GO" id="GO:0016757">
    <property type="term" value="F:glycosyltransferase activity"/>
    <property type="evidence" value="ECO:0007669"/>
    <property type="project" value="InterPro"/>
</dbReference>
<dbReference type="PANTHER" id="PTHR45947:SF3">
    <property type="entry name" value="SULFOQUINOVOSYL TRANSFERASE SQD2"/>
    <property type="match status" value="1"/>
</dbReference>
<keyword evidence="1 3" id="KW-0808">Transferase</keyword>
<dbReference type="Pfam" id="PF00534">
    <property type="entry name" value="Glycos_transf_1"/>
    <property type="match status" value="1"/>
</dbReference>
<dbReference type="EMBL" id="RZYA01000026">
    <property type="protein sequence ID" value="RVU16710.1"/>
    <property type="molecule type" value="Genomic_DNA"/>
</dbReference>
<dbReference type="SUPFAM" id="SSF53756">
    <property type="entry name" value="UDP-Glycosyltransferase/glycogen phosphorylase"/>
    <property type="match status" value="1"/>
</dbReference>
<feature type="domain" description="Glycosyl transferase family 1" evidence="2">
    <location>
        <begin position="259"/>
        <end position="422"/>
    </location>
</feature>
<evidence type="ECO:0000256" key="1">
    <source>
        <dbReference type="ARBA" id="ARBA00022679"/>
    </source>
</evidence>
<dbReference type="Proteomes" id="UP000283128">
    <property type="component" value="Unassembled WGS sequence"/>
</dbReference>
<protein>
    <submittedName>
        <fullName evidence="3">Glycosyltransferase</fullName>
    </submittedName>
</protein>
<name>A0A437P376_9ACTN</name>
<organism evidence="3 4">
    <name type="scientific">Streptomyces antnestii</name>
    <dbReference type="NCBI Taxonomy" id="2494256"/>
    <lineage>
        <taxon>Bacteria</taxon>
        <taxon>Bacillati</taxon>
        <taxon>Actinomycetota</taxon>
        <taxon>Actinomycetes</taxon>
        <taxon>Kitasatosporales</taxon>
        <taxon>Streptomycetaceae</taxon>
        <taxon>Streptomyces</taxon>
    </lineage>
</organism>
<dbReference type="PANTHER" id="PTHR45947">
    <property type="entry name" value="SULFOQUINOVOSYL TRANSFERASE SQD2"/>
    <property type="match status" value="1"/>
</dbReference>
<accession>A0A437P376</accession>
<sequence>MRRTIADEAAPLGLDAMTPEPANGSSVSRELRIVLVAFTCDPTRGSEPAIGWGWAESLARRGHTVEVLMHPEFDSVRHAERRVADLGAVGERIRLHVIPEPRAPRWTSLLPGPLSGMAAEVRRYDGWQQRALAYARSHGLDKADLVHHVSYGSLQGGSALRHLGPPLVFGPVGGGQIAPHSHRRYLGAAYRQEALRTWLWVRCLSRRPSCRTTLREAAAVLATNRDTERRVRRLSRTATRLMLADGIQESLIQEPTEPQPARSGRPPTVLWVGRLHPRKTPELAVRAIAHLRSEIPDARLVILGDGPLRPSLEQLALRLGVGESVEFRGLLPREQVFEACDEADAFLMTSLRDSSSTQTLEAWARGLPVIHLGHHGISDFSAPGGSVSVPLGDPADLPQRLACALTGVLNDQQTRHCMERAALAWARKHTWAAKAETAEELYRAILPASRRRPM</sequence>
<evidence type="ECO:0000259" key="2">
    <source>
        <dbReference type="Pfam" id="PF00534"/>
    </source>
</evidence>
<keyword evidence="4" id="KW-1185">Reference proteome</keyword>
<dbReference type="AlphaFoldDB" id="A0A437P376"/>
<reference evidence="3 4" key="1">
    <citation type="submission" date="2019-01" db="EMBL/GenBank/DDBJ databases">
        <title>Genome sequences of Streptomyces and Rhizobium isolates collected from root and soil.</title>
        <authorList>
            <person name="Chhettri S."/>
            <person name="Sevigny J.L."/>
            <person name="Sen A."/>
            <person name="Ennis N."/>
            <person name="Tisa L."/>
        </authorList>
    </citation>
    <scope>NUCLEOTIDE SEQUENCE [LARGE SCALE GENOMIC DNA]</scope>
    <source>
        <strain evidence="3 4">San01</strain>
    </source>
</reference>
<gene>
    <name evidence="3" type="ORF">EOT10_35680</name>
</gene>
<dbReference type="CDD" id="cd03801">
    <property type="entry name" value="GT4_PimA-like"/>
    <property type="match status" value="1"/>
</dbReference>
<evidence type="ECO:0000313" key="3">
    <source>
        <dbReference type="EMBL" id="RVU16710.1"/>
    </source>
</evidence>
<dbReference type="Gene3D" id="3.40.50.2000">
    <property type="entry name" value="Glycogen Phosphorylase B"/>
    <property type="match status" value="2"/>
</dbReference>
<evidence type="ECO:0000313" key="4">
    <source>
        <dbReference type="Proteomes" id="UP000283128"/>
    </source>
</evidence>
<dbReference type="OrthoDB" id="5242526at2"/>
<dbReference type="InterPro" id="IPR050194">
    <property type="entry name" value="Glycosyltransferase_grp1"/>
</dbReference>